<dbReference type="InterPro" id="IPR011527">
    <property type="entry name" value="ABC1_TM_dom"/>
</dbReference>
<dbReference type="Gene3D" id="3.40.50.300">
    <property type="entry name" value="P-loop containing nucleotide triphosphate hydrolases"/>
    <property type="match status" value="1"/>
</dbReference>
<keyword evidence="6 7" id="KW-0472">Membrane</keyword>
<evidence type="ECO:0000259" key="8">
    <source>
        <dbReference type="PROSITE" id="PS50893"/>
    </source>
</evidence>
<dbReference type="PROSITE" id="PS50893">
    <property type="entry name" value="ABC_TRANSPORTER_2"/>
    <property type="match status" value="1"/>
</dbReference>
<dbReference type="GO" id="GO:0005886">
    <property type="term" value="C:plasma membrane"/>
    <property type="evidence" value="ECO:0007669"/>
    <property type="project" value="UniProtKB-SubCell"/>
</dbReference>
<dbReference type="InterPro" id="IPR027417">
    <property type="entry name" value="P-loop_NTPase"/>
</dbReference>
<feature type="domain" description="ABC transmembrane type-1" evidence="9">
    <location>
        <begin position="81"/>
        <end position="367"/>
    </location>
</feature>
<evidence type="ECO:0000256" key="4">
    <source>
        <dbReference type="ARBA" id="ARBA00022840"/>
    </source>
</evidence>
<dbReference type="Proteomes" id="UP000093352">
    <property type="component" value="Unassembled WGS sequence"/>
</dbReference>
<dbReference type="InterPro" id="IPR017871">
    <property type="entry name" value="ABC_transporter-like_CS"/>
</dbReference>
<sequence>MKSKKCDFDEVFDRASNSKELMHNKDLLKEIGSLNLDVPHEVMQRIESDIEQSENQPKISVNGLNKALMSVAPEYKGRMRLSVIFACLGEIFSFASYFFSAYAAGWLIKSAGGNPTGFDELLKYALLAMGSLLLYFTLTGFSTIISHKTSFSILEKLRQTLFEKLKVIPMGYLVDNPVGKIKVIIMDRVADMEDWVAHLMPELPSRLLHPILCVIILFFLDWRIGLSIFAPLPVVFIGMATMMYKYRSRMAVWLSSYANVADRSAEYVRGIPVIKAFAQDKVSYGKFADAVKFYHFSTMKWWKQSWFGKALMTAAMMTPQIVSMPLAFYLYGNGQIGIETLLLSLILPIAILPQAYAIMMSFELFQMASNTWVSIQELLDMPAQKRPDAGNRVAIDKNKGIKLDDISFSYHDGTEVLHHISFETKPGEVTALVGPSGGGKSTIAKLLAGFWDQSSGEISLGGVDTRNISFNQLAEEVSFVSQDNFLFDVSIRDNIRLGKPSATEEEIITAAKAAHCHEFIMELPDGYDTKAGEAGGAMSGGERQRITLARAILKPASTIILDEATAYADPENEALIQEAISHLVKGKNLVIVAHRLNTIKQAHQIILIDKGQIIAKGRHDDLMKEPLYASLWKQYLGEE</sequence>
<feature type="domain" description="ABC transporter" evidence="8">
    <location>
        <begin position="401"/>
        <end position="635"/>
    </location>
</feature>
<feature type="transmembrane region" description="Helical" evidence="7">
    <location>
        <begin position="124"/>
        <end position="146"/>
    </location>
</feature>
<dbReference type="Pfam" id="PF00664">
    <property type="entry name" value="ABC_membrane"/>
    <property type="match status" value="1"/>
</dbReference>
<keyword evidence="4 10" id="KW-0067">ATP-binding</keyword>
<dbReference type="CDD" id="cd07346">
    <property type="entry name" value="ABC_6TM_exporters"/>
    <property type="match status" value="1"/>
</dbReference>
<dbReference type="InterPro" id="IPR036640">
    <property type="entry name" value="ABC1_TM_sf"/>
</dbReference>
<feature type="transmembrane region" description="Helical" evidence="7">
    <location>
        <begin position="83"/>
        <end position="104"/>
    </location>
</feature>
<organism evidence="10 11">
    <name type="scientific">Criibacterium bergeronii</name>
    <dbReference type="NCBI Taxonomy" id="1871336"/>
    <lineage>
        <taxon>Bacteria</taxon>
        <taxon>Bacillati</taxon>
        <taxon>Bacillota</taxon>
        <taxon>Clostridia</taxon>
        <taxon>Peptostreptococcales</taxon>
        <taxon>Filifactoraceae</taxon>
        <taxon>Criibacterium</taxon>
    </lineage>
</organism>
<dbReference type="Pfam" id="PF00005">
    <property type="entry name" value="ABC_tran"/>
    <property type="match status" value="1"/>
</dbReference>
<comment type="caution">
    <text evidence="10">The sequence shown here is derived from an EMBL/GenBank/DDBJ whole genome shotgun (WGS) entry which is preliminary data.</text>
</comment>
<dbReference type="STRING" id="1871336.BBG48_08485"/>
<dbReference type="Gene3D" id="1.20.1560.10">
    <property type="entry name" value="ABC transporter type 1, transmembrane domain"/>
    <property type="match status" value="1"/>
</dbReference>
<keyword evidence="11" id="KW-1185">Reference proteome</keyword>
<dbReference type="GO" id="GO:0005524">
    <property type="term" value="F:ATP binding"/>
    <property type="evidence" value="ECO:0007669"/>
    <property type="project" value="UniProtKB-KW"/>
</dbReference>
<feature type="transmembrane region" description="Helical" evidence="7">
    <location>
        <begin position="336"/>
        <end position="359"/>
    </location>
</feature>
<proteinExistence type="predicted"/>
<reference evidence="10 11" key="1">
    <citation type="journal article" date="2016" name="Genome Announc.">
        <title>Draft Genome Sequence of Criibacterium bergeronii gen. nov., sp. nov., Strain CCRI-22567T, Isolated from a Vaginal Sample from a Woman with Bacterial Vaginosis.</title>
        <authorList>
            <person name="Maheux A.F."/>
            <person name="Berube E."/>
            <person name="Boudreau D.K."/>
            <person name="Raymond F."/>
            <person name="Corbeil J."/>
            <person name="Roy P.H."/>
            <person name="Boissinot M."/>
            <person name="Omar R.F."/>
        </authorList>
    </citation>
    <scope>NUCLEOTIDE SEQUENCE [LARGE SCALE GENOMIC DNA]</scope>
    <source>
        <strain evidence="10 11">CCRI-22567</strain>
    </source>
</reference>
<dbReference type="PANTHER" id="PTHR24221:SF397">
    <property type="entry name" value="ABC TRANSPORTER, ATP-BINDING TRANSMEMBRANE PROTEIN"/>
    <property type="match status" value="1"/>
</dbReference>
<evidence type="ECO:0000313" key="10">
    <source>
        <dbReference type="EMBL" id="RDY22028.1"/>
    </source>
</evidence>
<evidence type="ECO:0000256" key="3">
    <source>
        <dbReference type="ARBA" id="ARBA00022741"/>
    </source>
</evidence>
<comment type="subcellular location">
    <subcellularLocation>
        <location evidence="1">Cell membrane</location>
        <topology evidence="1">Multi-pass membrane protein</topology>
    </subcellularLocation>
</comment>
<accession>A0A371ING2</accession>
<dbReference type="PANTHER" id="PTHR24221">
    <property type="entry name" value="ATP-BINDING CASSETTE SUB-FAMILY B"/>
    <property type="match status" value="1"/>
</dbReference>
<protein>
    <submittedName>
        <fullName evidence="10">ABC transporter ATP-binding protein</fullName>
    </submittedName>
</protein>
<dbReference type="GO" id="GO:0140359">
    <property type="term" value="F:ABC-type transporter activity"/>
    <property type="evidence" value="ECO:0007669"/>
    <property type="project" value="InterPro"/>
</dbReference>
<keyword evidence="2 7" id="KW-0812">Transmembrane</keyword>
<keyword evidence="3" id="KW-0547">Nucleotide-binding</keyword>
<dbReference type="PROSITE" id="PS50929">
    <property type="entry name" value="ABC_TM1F"/>
    <property type="match status" value="1"/>
</dbReference>
<dbReference type="GO" id="GO:0034040">
    <property type="term" value="F:ATPase-coupled lipid transmembrane transporter activity"/>
    <property type="evidence" value="ECO:0007669"/>
    <property type="project" value="TreeGrafter"/>
</dbReference>
<evidence type="ECO:0000259" key="9">
    <source>
        <dbReference type="PROSITE" id="PS50929"/>
    </source>
</evidence>
<dbReference type="InterPro" id="IPR003439">
    <property type="entry name" value="ABC_transporter-like_ATP-bd"/>
</dbReference>
<evidence type="ECO:0000256" key="2">
    <source>
        <dbReference type="ARBA" id="ARBA00022692"/>
    </source>
</evidence>
<gene>
    <name evidence="10" type="ORF">BBG48_001405</name>
</gene>
<dbReference type="InterPro" id="IPR039421">
    <property type="entry name" value="Type_1_exporter"/>
</dbReference>
<keyword evidence="5 7" id="KW-1133">Transmembrane helix</keyword>
<evidence type="ECO:0000256" key="6">
    <source>
        <dbReference type="ARBA" id="ARBA00023136"/>
    </source>
</evidence>
<dbReference type="SUPFAM" id="SSF52540">
    <property type="entry name" value="P-loop containing nucleoside triphosphate hydrolases"/>
    <property type="match status" value="1"/>
</dbReference>
<dbReference type="RefSeq" id="WP_068912183.1">
    <property type="nucleotide sequence ID" value="NZ_MBEW02000002.1"/>
</dbReference>
<evidence type="ECO:0000256" key="1">
    <source>
        <dbReference type="ARBA" id="ARBA00004651"/>
    </source>
</evidence>
<evidence type="ECO:0000256" key="7">
    <source>
        <dbReference type="SAM" id="Phobius"/>
    </source>
</evidence>
<feature type="transmembrane region" description="Helical" evidence="7">
    <location>
        <begin position="306"/>
        <end position="330"/>
    </location>
</feature>
<dbReference type="EMBL" id="MBEW02000002">
    <property type="protein sequence ID" value="RDY22028.1"/>
    <property type="molecule type" value="Genomic_DNA"/>
</dbReference>
<dbReference type="GO" id="GO:0016887">
    <property type="term" value="F:ATP hydrolysis activity"/>
    <property type="evidence" value="ECO:0007669"/>
    <property type="project" value="InterPro"/>
</dbReference>
<dbReference type="SUPFAM" id="SSF90123">
    <property type="entry name" value="ABC transporter transmembrane region"/>
    <property type="match status" value="1"/>
</dbReference>
<evidence type="ECO:0000256" key="5">
    <source>
        <dbReference type="ARBA" id="ARBA00022989"/>
    </source>
</evidence>
<name>A0A371ING2_9FIRM</name>
<dbReference type="PROSITE" id="PS00211">
    <property type="entry name" value="ABC_TRANSPORTER_1"/>
    <property type="match status" value="1"/>
</dbReference>
<dbReference type="SMART" id="SM00382">
    <property type="entry name" value="AAA"/>
    <property type="match status" value="1"/>
</dbReference>
<dbReference type="AlphaFoldDB" id="A0A371ING2"/>
<dbReference type="FunFam" id="3.40.50.300:FF:000218">
    <property type="entry name" value="Multidrug ABC transporter ATP-binding protein"/>
    <property type="match status" value="1"/>
</dbReference>
<feature type="transmembrane region" description="Helical" evidence="7">
    <location>
        <begin position="226"/>
        <end position="244"/>
    </location>
</feature>
<dbReference type="InterPro" id="IPR003593">
    <property type="entry name" value="AAA+_ATPase"/>
</dbReference>
<evidence type="ECO:0000313" key="11">
    <source>
        <dbReference type="Proteomes" id="UP000093352"/>
    </source>
</evidence>